<proteinExistence type="inferred from homology"/>
<protein>
    <submittedName>
        <fullName evidence="10">L,D-transpeptidase-like protein</fullName>
    </submittedName>
</protein>
<dbReference type="GO" id="GO:0005576">
    <property type="term" value="C:extracellular region"/>
    <property type="evidence" value="ECO:0007669"/>
    <property type="project" value="TreeGrafter"/>
</dbReference>
<evidence type="ECO:0000313" key="11">
    <source>
        <dbReference type="Proteomes" id="UP000316471"/>
    </source>
</evidence>
<dbReference type="GO" id="GO:0071555">
    <property type="term" value="P:cell wall organization"/>
    <property type="evidence" value="ECO:0007669"/>
    <property type="project" value="UniProtKB-UniRule"/>
</dbReference>
<reference evidence="10 11" key="1">
    <citation type="journal article" date="2015" name="Stand. Genomic Sci.">
        <title>Genomic Encyclopedia of Bacterial and Archaeal Type Strains, Phase III: the genomes of soil and plant-associated and newly described type strains.</title>
        <authorList>
            <person name="Whitman W.B."/>
            <person name="Woyke T."/>
            <person name="Klenk H.P."/>
            <person name="Zhou Y."/>
            <person name="Lilburn T.G."/>
            <person name="Beck B.J."/>
            <person name="De Vos P."/>
            <person name="Vandamme P."/>
            <person name="Eisen J.A."/>
            <person name="Garrity G."/>
            <person name="Hugenholtz P."/>
            <person name="Kyrpides N.C."/>
        </authorList>
    </citation>
    <scope>NUCLEOTIDE SEQUENCE [LARGE SCALE GENOMIC DNA]</scope>
    <source>
        <strain evidence="10 11">CGMCC 1.10136</strain>
    </source>
</reference>
<dbReference type="SUPFAM" id="SSF141523">
    <property type="entry name" value="L,D-transpeptidase catalytic domain-like"/>
    <property type="match status" value="1"/>
</dbReference>
<dbReference type="UniPathway" id="UPA00219"/>
<feature type="chain" id="PRO_5022039567" evidence="8">
    <location>
        <begin position="37"/>
        <end position="215"/>
    </location>
</feature>
<evidence type="ECO:0000313" key="10">
    <source>
        <dbReference type="EMBL" id="TWI10237.1"/>
    </source>
</evidence>
<dbReference type="CDD" id="cd16913">
    <property type="entry name" value="YkuD_like"/>
    <property type="match status" value="1"/>
</dbReference>
<feature type="signal peptide" evidence="8">
    <location>
        <begin position="1"/>
        <end position="36"/>
    </location>
</feature>
<dbReference type="PANTHER" id="PTHR30582">
    <property type="entry name" value="L,D-TRANSPEPTIDASE"/>
    <property type="match status" value="1"/>
</dbReference>
<dbReference type="InterPro" id="IPR005490">
    <property type="entry name" value="LD_TPept_cat_dom"/>
</dbReference>
<dbReference type="PROSITE" id="PS52029">
    <property type="entry name" value="LD_TPASE"/>
    <property type="match status" value="1"/>
</dbReference>
<organism evidence="10 11">
    <name type="scientific">Aerolutibacter ruishenii</name>
    <dbReference type="NCBI Taxonomy" id="686800"/>
    <lineage>
        <taxon>Bacteria</taxon>
        <taxon>Pseudomonadati</taxon>
        <taxon>Pseudomonadota</taxon>
        <taxon>Gammaproteobacteria</taxon>
        <taxon>Lysobacterales</taxon>
        <taxon>Lysobacteraceae</taxon>
        <taxon>Aerolutibacter</taxon>
    </lineage>
</organism>
<keyword evidence="8" id="KW-0732">Signal</keyword>
<keyword evidence="3" id="KW-0808">Transferase</keyword>
<evidence type="ECO:0000256" key="6">
    <source>
        <dbReference type="ARBA" id="ARBA00023316"/>
    </source>
</evidence>
<evidence type="ECO:0000256" key="7">
    <source>
        <dbReference type="PROSITE-ProRule" id="PRU01373"/>
    </source>
</evidence>
<dbReference type="GO" id="GO:0008360">
    <property type="term" value="P:regulation of cell shape"/>
    <property type="evidence" value="ECO:0007669"/>
    <property type="project" value="UniProtKB-UniRule"/>
</dbReference>
<comment type="pathway">
    <text evidence="1 7">Cell wall biogenesis; peptidoglycan biosynthesis.</text>
</comment>
<dbReference type="GO" id="GO:0018104">
    <property type="term" value="P:peptidoglycan-protein cross-linking"/>
    <property type="evidence" value="ECO:0007669"/>
    <property type="project" value="TreeGrafter"/>
</dbReference>
<feature type="active site" description="Nucleophile" evidence="7">
    <location>
        <position position="145"/>
    </location>
</feature>
<accession>A0A562LRH7</accession>
<dbReference type="InterPro" id="IPR006311">
    <property type="entry name" value="TAT_signal"/>
</dbReference>
<dbReference type="EMBL" id="VLKP01000007">
    <property type="protein sequence ID" value="TWI10237.1"/>
    <property type="molecule type" value="Genomic_DNA"/>
</dbReference>
<dbReference type="PROSITE" id="PS51318">
    <property type="entry name" value="TAT"/>
    <property type="match status" value="1"/>
</dbReference>
<dbReference type="Gene3D" id="2.40.440.10">
    <property type="entry name" value="L,D-transpeptidase catalytic domain-like"/>
    <property type="match status" value="1"/>
</dbReference>
<comment type="caution">
    <text evidence="10">The sequence shown here is derived from an EMBL/GenBank/DDBJ whole genome shotgun (WGS) entry which is preliminary data.</text>
</comment>
<keyword evidence="6 7" id="KW-0961">Cell wall biogenesis/degradation</keyword>
<gene>
    <name evidence="10" type="ORF">IP93_01814</name>
</gene>
<evidence type="ECO:0000256" key="4">
    <source>
        <dbReference type="ARBA" id="ARBA00022960"/>
    </source>
</evidence>
<keyword evidence="11" id="KW-1185">Reference proteome</keyword>
<dbReference type="Proteomes" id="UP000316471">
    <property type="component" value="Unassembled WGS sequence"/>
</dbReference>
<evidence type="ECO:0000256" key="5">
    <source>
        <dbReference type="ARBA" id="ARBA00022984"/>
    </source>
</evidence>
<name>A0A562LRH7_9GAMM</name>
<evidence type="ECO:0000256" key="2">
    <source>
        <dbReference type="ARBA" id="ARBA00005992"/>
    </source>
</evidence>
<dbReference type="NCBIfam" id="NF004785">
    <property type="entry name" value="PRK06132.1-2"/>
    <property type="match status" value="1"/>
</dbReference>
<dbReference type="InterPro" id="IPR050979">
    <property type="entry name" value="LD-transpeptidase"/>
</dbReference>
<evidence type="ECO:0000256" key="1">
    <source>
        <dbReference type="ARBA" id="ARBA00004752"/>
    </source>
</evidence>
<feature type="domain" description="L,D-TPase catalytic" evidence="9">
    <location>
        <begin position="60"/>
        <end position="170"/>
    </location>
</feature>
<dbReference type="RefSeq" id="WP_144814727.1">
    <property type="nucleotide sequence ID" value="NZ_VLKP01000007.1"/>
</dbReference>
<evidence type="ECO:0000256" key="3">
    <source>
        <dbReference type="ARBA" id="ARBA00022679"/>
    </source>
</evidence>
<dbReference type="Pfam" id="PF03734">
    <property type="entry name" value="YkuD"/>
    <property type="match status" value="1"/>
</dbReference>
<evidence type="ECO:0000256" key="8">
    <source>
        <dbReference type="SAM" id="SignalP"/>
    </source>
</evidence>
<keyword evidence="5 7" id="KW-0573">Peptidoglycan synthesis</keyword>
<dbReference type="AlphaFoldDB" id="A0A562LRH7"/>
<dbReference type="GO" id="GO:0016740">
    <property type="term" value="F:transferase activity"/>
    <property type="evidence" value="ECO:0007669"/>
    <property type="project" value="UniProtKB-KW"/>
</dbReference>
<keyword evidence="4 7" id="KW-0133">Cell shape</keyword>
<dbReference type="PANTHER" id="PTHR30582:SF2">
    <property type="entry name" value="L,D-TRANSPEPTIDASE YCIB-RELATED"/>
    <property type="match status" value="1"/>
</dbReference>
<dbReference type="GO" id="GO:0071972">
    <property type="term" value="F:peptidoglycan L,D-transpeptidase activity"/>
    <property type="evidence" value="ECO:0007669"/>
    <property type="project" value="TreeGrafter"/>
</dbReference>
<sequence length="215" mass="23281">MDTMTATRDRSRALQFLLGTAALLALGLAASPGAHASATDNALQPGAFHWSADMPDDGPTVIVVSLPEQRLHVYRDGRRVALSTISSGKPGKETPTGVFPILQKKRQHRSNLYEDAPMPYMQRLTWDGIALHAGRIPGHPASHGCIRLPHAFAERLFGITKRDHTLVVVADDSTHDASVIRPGDRVPVDAWTGESLASRRMADLDADARTLGARD</sequence>
<dbReference type="InterPro" id="IPR038063">
    <property type="entry name" value="Transpep_catalytic_dom"/>
</dbReference>
<feature type="active site" description="Proton donor/acceptor" evidence="7">
    <location>
        <position position="132"/>
    </location>
</feature>
<comment type="similarity">
    <text evidence="2">Belongs to the YkuD family.</text>
</comment>
<dbReference type="OrthoDB" id="463216at2"/>
<evidence type="ECO:0000259" key="9">
    <source>
        <dbReference type="PROSITE" id="PS52029"/>
    </source>
</evidence>